<name>A0A9P3EF35_PSEA0</name>
<dbReference type="AlphaFoldDB" id="A0A9P3EF35"/>
<accession>A0A9P3EF35</accession>
<dbReference type="InterPro" id="IPR056642">
    <property type="entry name" value="DUF7740"/>
</dbReference>
<dbReference type="RefSeq" id="WP_189659320.1">
    <property type="nucleotide sequence ID" value="NZ_BMZW01000062.1"/>
</dbReference>
<evidence type="ECO:0000259" key="1">
    <source>
        <dbReference type="Pfam" id="PF24886"/>
    </source>
</evidence>
<gene>
    <name evidence="2" type="ORF">PSE10A_55490</name>
</gene>
<organism evidence="2 3">
    <name type="scientific">Pseudomonas amygdali pv. eriobotryae</name>
    <dbReference type="NCBI Taxonomy" id="129137"/>
    <lineage>
        <taxon>Bacteria</taxon>
        <taxon>Pseudomonadati</taxon>
        <taxon>Pseudomonadota</taxon>
        <taxon>Gammaproteobacteria</taxon>
        <taxon>Pseudomonadales</taxon>
        <taxon>Pseudomonadaceae</taxon>
        <taxon>Pseudomonas</taxon>
        <taxon>Pseudomonas amygdali</taxon>
    </lineage>
</organism>
<protein>
    <recommendedName>
        <fullName evidence="1">DUF7740 domain-containing protein</fullName>
    </recommendedName>
</protein>
<dbReference type="Proteomes" id="UP000630864">
    <property type="component" value="Unassembled WGS sequence"/>
</dbReference>
<dbReference type="EMBL" id="BMZW01000062">
    <property type="protein sequence ID" value="GFZ63038.1"/>
    <property type="molecule type" value="Genomic_DNA"/>
</dbReference>
<comment type="caution">
    <text evidence="2">The sequence shown here is derived from an EMBL/GenBank/DDBJ whole genome shotgun (WGS) entry which is preliminary data.</text>
</comment>
<proteinExistence type="predicted"/>
<sequence length="64" mass="7046">MNLSHATLVLLLAAKIHGTDAGVRAAAKNVVKKLPRSQRDLIYRVIDSKQPLEIVRQMALNLDA</sequence>
<feature type="domain" description="DUF7740" evidence="1">
    <location>
        <begin position="1"/>
        <end position="59"/>
    </location>
</feature>
<reference evidence="2" key="1">
    <citation type="submission" date="2020-09" db="EMBL/GenBank/DDBJ databases">
        <title>Pseudomonas syringae pv. eriobotryae genome sequence causing loquat canker disease.</title>
        <authorList>
            <person name="Fukuda S."/>
            <person name="Tashiro H."/>
            <person name="Nagano Y."/>
        </authorList>
    </citation>
    <scope>NUCLEOTIDE SEQUENCE</scope>
    <source>
        <strain evidence="2">AM001</strain>
    </source>
</reference>
<evidence type="ECO:0000313" key="2">
    <source>
        <dbReference type="EMBL" id="GFZ63038.1"/>
    </source>
</evidence>
<evidence type="ECO:0000313" key="3">
    <source>
        <dbReference type="Proteomes" id="UP000630864"/>
    </source>
</evidence>
<dbReference type="Pfam" id="PF24886">
    <property type="entry name" value="DUF7740"/>
    <property type="match status" value="1"/>
</dbReference>